<dbReference type="SMART" id="SM00260">
    <property type="entry name" value="CheW"/>
    <property type="match status" value="1"/>
</dbReference>
<dbReference type="PROSITE" id="PS50851">
    <property type="entry name" value="CHEW"/>
    <property type="match status" value="1"/>
</dbReference>
<feature type="domain" description="CheW-like" evidence="1">
    <location>
        <begin position="9"/>
        <end position="153"/>
    </location>
</feature>
<dbReference type="RefSeq" id="WP_092437424.1">
    <property type="nucleotide sequence ID" value="NZ_FMYP01000021.1"/>
</dbReference>
<dbReference type="InterPro" id="IPR039315">
    <property type="entry name" value="CheW"/>
</dbReference>
<dbReference type="OrthoDB" id="9794382at2"/>
<accession>A0A1G6JP22</accession>
<dbReference type="Proteomes" id="UP000199452">
    <property type="component" value="Unassembled WGS sequence"/>
</dbReference>
<dbReference type="Gene3D" id="2.40.50.180">
    <property type="entry name" value="CheA-289, Domain 4"/>
    <property type="match status" value="1"/>
</dbReference>
<keyword evidence="3" id="KW-1185">Reference proteome</keyword>
<reference evidence="2 3" key="1">
    <citation type="submission" date="2016-09" db="EMBL/GenBank/DDBJ databases">
        <authorList>
            <person name="Capua I."/>
            <person name="De Benedictis P."/>
            <person name="Joannis T."/>
            <person name="Lombin L.H."/>
            <person name="Cattoli G."/>
        </authorList>
    </citation>
    <scope>NUCLEOTIDE SEQUENCE [LARGE SCALE GENOMIC DNA]</scope>
    <source>
        <strain evidence="2 3">A7P-90m</strain>
    </source>
</reference>
<dbReference type="SUPFAM" id="SSF50341">
    <property type="entry name" value="CheW-like"/>
    <property type="match status" value="1"/>
</dbReference>
<organism evidence="2 3">
    <name type="scientific">Williamwhitmania taraxaci</name>
    <dbReference type="NCBI Taxonomy" id="1640674"/>
    <lineage>
        <taxon>Bacteria</taxon>
        <taxon>Pseudomonadati</taxon>
        <taxon>Bacteroidota</taxon>
        <taxon>Bacteroidia</taxon>
        <taxon>Bacteroidales</taxon>
        <taxon>Williamwhitmaniaceae</taxon>
        <taxon>Williamwhitmania</taxon>
    </lineage>
</organism>
<dbReference type="InterPro" id="IPR036061">
    <property type="entry name" value="CheW-like_dom_sf"/>
</dbReference>
<dbReference type="GO" id="GO:0007165">
    <property type="term" value="P:signal transduction"/>
    <property type="evidence" value="ECO:0007669"/>
    <property type="project" value="InterPro"/>
</dbReference>
<protein>
    <submittedName>
        <fullName evidence="2">Purine-binding chemotaxis protein CheW</fullName>
    </submittedName>
</protein>
<proteinExistence type="predicted"/>
<dbReference type="STRING" id="1640674.SAMN05216323_10217"/>
<name>A0A1G6JP22_9BACT</name>
<evidence type="ECO:0000313" key="3">
    <source>
        <dbReference type="Proteomes" id="UP000199452"/>
    </source>
</evidence>
<dbReference type="PANTHER" id="PTHR22617:SF41">
    <property type="entry name" value="CHEMOTAXIS SIGNAL TRANSDUCTION SYSTEM ADAPTOR PROTEIN CHEW"/>
    <property type="match status" value="1"/>
</dbReference>
<dbReference type="PANTHER" id="PTHR22617">
    <property type="entry name" value="CHEMOTAXIS SENSOR HISTIDINE KINASE-RELATED"/>
    <property type="match status" value="1"/>
</dbReference>
<dbReference type="EMBL" id="FMYP01000021">
    <property type="protein sequence ID" value="SDC20464.1"/>
    <property type="molecule type" value="Genomic_DNA"/>
</dbReference>
<dbReference type="GO" id="GO:0006935">
    <property type="term" value="P:chemotaxis"/>
    <property type="evidence" value="ECO:0007669"/>
    <property type="project" value="InterPro"/>
</dbReference>
<dbReference type="GO" id="GO:0005829">
    <property type="term" value="C:cytosol"/>
    <property type="evidence" value="ECO:0007669"/>
    <property type="project" value="TreeGrafter"/>
</dbReference>
<evidence type="ECO:0000313" key="2">
    <source>
        <dbReference type="EMBL" id="SDC20464.1"/>
    </source>
</evidence>
<evidence type="ECO:0000259" key="1">
    <source>
        <dbReference type="PROSITE" id="PS50851"/>
    </source>
</evidence>
<dbReference type="InterPro" id="IPR002545">
    <property type="entry name" value="CheW-lke_dom"/>
</dbReference>
<gene>
    <name evidence="2" type="ORF">SAMN05216323_10217</name>
</gene>
<dbReference type="Pfam" id="PF01584">
    <property type="entry name" value="CheW"/>
    <property type="match status" value="1"/>
</dbReference>
<dbReference type="AlphaFoldDB" id="A0A1G6JP22"/>
<dbReference type="Gene3D" id="2.30.30.40">
    <property type="entry name" value="SH3 Domains"/>
    <property type="match status" value="1"/>
</dbReference>
<sequence length="171" mass="18920">MIKLKVSDINSYLSFKLGEEEFAVNAGRVLSILEMIKITEVPQSPSFMKGIINLRGRVLPVIDISMKLGMQPTVFTSNTCIVVMEVEMDNTSARLGVIVDSVQAVIEVEKEKVLDAPKIGSRYKAEFLEGIIQQGDGFIMLFDIDKVFSSMEIVALTQSTPTTLVEQLSDK</sequence>